<dbReference type="Proteomes" id="UP001469553">
    <property type="component" value="Unassembled WGS sequence"/>
</dbReference>
<proteinExistence type="predicted"/>
<feature type="region of interest" description="Disordered" evidence="1">
    <location>
        <begin position="1"/>
        <end position="26"/>
    </location>
</feature>
<evidence type="ECO:0000313" key="3">
    <source>
        <dbReference type="Proteomes" id="UP001469553"/>
    </source>
</evidence>
<accession>A0ABV0ZVU8</accession>
<evidence type="ECO:0000313" key="2">
    <source>
        <dbReference type="EMBL" id="MEQ2310054.1"/>
    </source>
</evidence>
<reference evidence="2 3" key="1">
    <citation type="submission" date="2021-06" db="EMBL/GenBank/DDBJ databases">
        <authorList>
            <person name="Palmer J.M."/>
        </authorList>
    </citation>
    <scope>NUCLEOTIDE SEQUENCE [LARGE SCALE GENOMIC DNA]</scope>
    <source>
        <strain evidence="2 3">AS_MEX2019</strain>
        <tissue evidence="2">Muscle</tissue>
    </source>
</reference>
<protein>
    <submittedName>
        <fullName evidence="2">Uncharacterized protein</fullName>
    </submittedName>
</protein>
<comment type="caution">
    <text evidence="2">The sequence shown here is derived from an EMBL/GenBank/DDBJ whole genome shotgun (WGS) entry which is preliminary data.</text>
</comment>
<name>A0ABV0ZVU8_9TELE</name>
<gene>
    <name evidence="2" type="ORF">AMECASPLE_004937</name>
</gene>
<organism evidence="2 3">
    <name type="scientific">Ameca splendens</name>
    <dbReference type="NCBI Taxonomy" id="208324"/>
    <lineage>
        <taxon>Eukaryota</taxon>
        <taxon>Metazoa</taxon>
        <taxon>Chordata</taxon>
        <taxon>Craniata</taxon>
        <taxon>Vertebrata</taxon>
        <taxon>Euteleostomi</taxon>
        <taxon>Actinopterygii</taxon>
        <taxon>Neopterygii</taxon>
        <taxon>Teleostei</taxon>
        <taxon>Neoteleostei</taxon>
        <taxon>Acanthomorphata</taxon>
        <taxon>Ovalentaria</taxon>
        <taxon>Atherinomorphae</taxon>
        <taxon>Cyprinodontiformes</taxon>
        <taxon>Goodeidae</taxon>
        <taxon>Ameca</taxon>
    </lineage>
</organism>
<dbReference type="EMBL" id="JAHRIP010075452">
    <property type="protein sequence ID" value="MEQ2310054.1"/>
    <property type="molecule type" value="Genomic_DNA"/>
</dbReference>
<sequence>MDRRNRSSSSQIGAAKRSYSEKLKSSFSANDAPAVWRRLNDINYRSPSPIDVIIPDWLTTSTASSAGLKYRHSHLTLALPCPPTNNSTCPIPSDPLPALKINEEDVNRFFQPQKTP</sequence>
<keyword evidence="3" id="KW-1185">Reference proteome</keyword>
<evidence type="ECO:0000256" key="1">
    <source>
        <dbReference type="SAM" id="MobiDB-lite"/>
    </source>
</evidence>